<evidence type="ECO:0000256" key="2">
    <source>
        <dbReference type="SAM" id="SignalP"/>
    </source>
</evidence>
<sequence length="570" mass="63468">MEVPVITLWTGILLSLPLPTSQSCFTGLARDCKKAEFVPGSGLAGEGFDISKMQRKGAFVIDMSQWEGKNGTCTMCKNPFLEGKMQKLPTSVVDWRPSPKCSMNVASSLYQSSESLVSSSTSTVENNWKADLAVDTPTTDGKLMLAGSHSKLAEYSMAKTKKDKFSFTSHKMSCSYYSYRVSSQATIHPEFQHAVNQLPKEYTSKYKKRFYKLIDTYGTHYMTKVVLGGTVHSVTSIRECQASLEGLSSEEIKMCLEVEAAASVGNNKAKFGAEVKHCDELREKTEAKMSFSSKYSDRITEIFGGHTTEAELLFSADKDPAAYREWLSSLPLSPEVISYSLEPLHELLPTNMSARKHLRKAISHYILERGFYRNCSAPCTSGTKRNPKEPCVCSCHNGPGVNRDCCPTKRGMAQVTVTVERAAGLWGDTTTATDAFVKLYNSHRTLIGQTSVIWNNNWPHWDRTFDFEVVLSQTKSVAFEVWDEDNKWDDDLLGTCNVQLTSGTKRDLCQLDHGQLFYKLEVTCGPSLSGPSCSEYVSSPMNSNLEKMYVSRHARPIPQQMLAQMGVLTD</sequence>
<dbReference type="SMART" id="SM00239">
    <property type="entry name" value="C2"/>
    <property type="match status" value="1"/>
</dbReference>
<dbReference type="GO" id="GO:0022829">
    <property type="term" value="F:wide pore channel activity"/>
    <property type="evidence" value="ECO:0007669"/>
    <property type="project" value="TreeGrafter"/>
</dbReference>
<dbReference type="GO" id="GO:0051607">
    <property type="term" value="P:defense response to virus"/>
    <property type="evidence" value="ECO:0007669"/>
    <property type="project" value="TreeGrafter"/>
</dbReference>
<dbReference type="Pfam" id="PF01823">
    <property type="entry name" value="MACPF"/>
    <property type="match status" value="1"/>
</dbReference>
<dbReference type="CDD" id="cd04032">
    <property type="entry name" value="C2_Perforin"/>
    <property type="match status" value="1"/>
</dbReference>
<feature type="signal peptide" evidence="2">
    <location>
        <begin position="1"/>
        <end position="23"/>
    </location>
</feature>
<evidence type="ECO:0000313" key="6">
    <source>
        <dbReference type="Proteomes" id="UP000694580"/>
    </source>
</evidence>
<keyword evidence="6" id="KW-1185">Reference proteome</keyword>
<dbReference type="RefSeq" id="XP_028842600.1">
    <property type="nucleotide sequence ID" value="XM_028986767.1"/>
</dbReference>
<dbReference type="GeneID" id="114794299"/>
<dbReference type="SUPFAM" id="SSF49562">
    <property type="entry name" value="C2 domain (Calcium/lipid-binding domain, CaLB)"/>
    <property type="match status" value="1"/>
</dbReference>
<evidence type="ECO:0000259" key="4">
    <source>
        <dbReference type="PROSITE" id="PS51412"/>
    </source>
</evidence>
<evidence type="ECO:0008006" key="7">
    <source>
        <dbReference type="Google" id="ProtNLM"/>
    </source>
</evidence>
<dbReference type="InterPro" id="IPR000008">
    <property type="entry name" value="C2_dom"/>
</dbReference>
<evidence type="ECO:0000256" key="1">
    <source>
        <dbReference type="ARBA" id="ARBA00022729"/>
    </source>
</evidence>
<dbReference type="GO" id="GO:0001913">
    <property type="term" value="P:T cell mediated cytotoxicity"/>
    <property type="evidence" value="ECO:0007669"/>
    <property type="project" value="TreeGrafter"/>
</dbReference>
<dbReference type="PRINTS" id="PR00764">
    <property type="entry name" value="COMPLEMENTC9"/>
</dbReference>
<reference evidence="5" key="2">
    <citation type="submission" date="2025-08" db="UniProtKB">
        <authorList>
            <consortium name="Ensembl"/>
        </authorList>
    </citation>
    <scope>IDENTIFICATION</scope>
</reference>
<evidence type="ECO:0000313" key="5">
    <source>
        <dbReference type="Ensembl" id="ENSDCDP00010030564.1"/>
    </source>
</evidence>
<dbReference type="Gene3D" id="2.60.40.150">
    <property type="entry name" value="C2 domain"/>
    <property type="match status" value="1"/>
</dbReference>
<dbReference type="Pfam" id="PF00168">
    <property type="entry name" value="C2"/>
    <property type="match status" value="1"/>
</dbReference>
<dbReference type="InterPro" id="IPR035892">
    <property type="entry name" value="C2_domain_sf"/>
</dbReference>
<dbReference type="GO" id="GO:0140911">
    <property type="term" value="F:pore-forming activity"/>
    <property type="evidence" value="ECO:0007669"/>
    <property type="project" value="InterPro"/>
</dbReference>
<feature type="domain" description="MACPF" evidence="4">
    <location>
        <begin position="27"/>
        <end position="373"/>
    </location>
</feature>
<dbReference type="PROSITE" id="PS50004">
    <property type="entry name" value="C2"/>
    <property type="match status" value="1"/>
</dbReference>
<accession>A0AAY4CCX1</accession>
<gene>
    <name evidence="5" type="primary">LOC114794299</name>
</gene>
<reference evidence="5 6" key="1">
    <citation type="submission" date="2020-06" db="EMBL/GenBank/DDBJ databases">
        <authorList>
            <consortium name="Wellcome Sanger Institute Data Sharing"/>
        </authorList>
    </citation>
    <scope>NUCLEOTIDE SEQUENCE [LARGE SCALE GENOMIC DNA]</scope>
</reference>
<name>A0AAY4CCX1_9TELE</name>
<protein>
    <recommendedName>
        <fullName evidence="7">Perforin-1-like</fullName>
    </recommendedName>
</protein>
<organism evidence="5 6">
    <name type="scientific">Denticeps clupeoides</name>
    <name type="common">denticle herring</name>
    <dbReference type="NCBI Taxonomy" id="299321"/>
    <lineage>
        <taxon>Eukaryota</taxon>
        <taxon>Metazoa</taxon>
        <taxon>Chordata</taxon>
        <taxon>Craniata</taxon>
        <taxon>Vertebrata</taxon>
        <taxon>Euteleostomi</taxon>
        <taxon>Actinopterygii</taxon>
        <taxon>Neopterygii</taxon>
        <taxon>Teleostei</taxon>
        <taxon>Clupei</taxon>
        <taxon>Clupeiformes</taxon>
        <taxon>Denticipitoidei</taxon>
        <taxon>Denticipitidae</taxon>
        <taxon>Denticeps</taxon>
    </lineage>
</organism>
<dbReference type="PANTHER" id="PTHR46096">
    <property type="entry name" value="PERFORIN-1"/>
    <property type="match status" value="1"/>
</dbReference>
<dbReference type="GO" id="GO:0005579">
    <property type="term" value="C:membrane attack complex"/>
    <property type="evidence" value="ECO:0007669"/>
    <property type="project" value="InterPro"/>
</dbReference>
<dbReference type="InterPro" id="IPR001862">
    <property type="entry name" value="MAC_perforin"/>
</dbReference>
<dbReference type="InterPro" id="IPR037300">
    <property type="entry name" value="Perforin-1_C2"/>
</dbReference>
<reference evidence="5" key="3">
    <citation type="submission" date="2025-09" db="UniProtKB">
        <authorList>
            <consortium name="Ensembl"/>
        </authorList>
    </citation>
    <scope>IDENTIFICATION</scope>
</reference>
<dbReference type="GO" id="GO:0001771">
    <property type="term" value="P:immunological synapse formation"/>
    <property type="evidence" value="ECO:0007669"/>
    <property type="project" value="TreeGrafter"/>
</dbReference>
<dbReference type="SMART" id="SM00457">
    <property type="entry name" value="MACPF"/>
    <property type="match status" value="1"/>
</dbReference>
<dbReference type="PANTHER" id="PTHR46096:SF3">
    <property type="entry name" value="PERFORIN-1"/>
    <property type="match status" value="1"/>
</dbReference>
<evidence type="ECO:0000259" key="3">
    <source>
        <dbReference type="PROSITE" id="PS50004"/>
    </source>
</evidence>
<dbReference type="Ensembl" id="ENSDCDT00010037942.1">
    <property type="protein sequence ID" value="ENSDCDP00010030564.1"/>
    <property type="gene ID" value="ENSDCDG00010019605.1"/>
</dbReference>
<dbReference type="InterPro" id="IPR020864">
    <property type="entry name" value="MACPF"/>
</dbReference>
<feature type="domain" description="C2" evidence="3">
    <location>
        <begin position="395"/>
        <end position="513"/>
    </location>
</feature>
<keyword evidence="1 2" id="KW-0732">Signal</keyword>
<dbReference type="InterPro" id="IPR052784">
    <property type="entry name" value="Perforin-1_pore-forming"/>
</dbReference>
<feature type="chain" id="PRO_5044308239" description="Perforin-1-like" evidence="2">
    <location>
        <begin position="24"/>
        <end position="570"/>
    </location>
</feature>
<dbReference type="GO" id="GO:0005509">
    <property type="term" value="F:calcium ion binding"/>
    <property type="evidence" value="ECO:0007669"/>
    <property type="project" value="InterPro"/>
</dbReference>
<proteinExistence type="predicted"/>
<dbReference type="PROSITE" id="PS51412">
    <property type="entry name" value="MACPF_2"/>
    <property type="match status" value="1"/>
</dbReference>
<dbReference type="GeneTree" id="ENSGT00940000164067"/>
<dbReference type="Proteomes" id="UP000694580">
    <property type="component" value="Chromosome 7"/>
</dbReference>
<dbReference type="AlphaFoldDB" id="A0AAY4CCX1"/>